<comment type="similarity">
    <text evidence="4">Belongs to the KdsA family.</text>
</comment>
<dbReference type="GO" id="GO:0005737">
    <property type="term" value="C:cytoplasm"/>
    <property type="evidence" value="ECO:0007669"/>
    <property type="project" value="UniProtKB-SubCell"/>
</dbReference>
<dbReference type="HOGENOM" id="CLU_036666_0_0_10"/>
<dbReference type="EC" id="2.5.1.55" evidence="5"/>
<evidence type="ECO:0000313" key="10">
    <source>
        <dbReference type="EMBL" id="ACF13043.1"/>
    </source>
</evidence>
<dbReference type="Pfam" id="PF00793">
    <property type="entry name" value="DAHP_synth_1"/>
    <property type="match status" value="1"/>
</dbReference>
<evidence type="ECO:0000256" key="2">
    <source>
        <dbReference type="ARBA" id="ARBA00004756"/>
    </source>
</evidence>
<evidence type="ECO:0000256" key="3">
    <source>
        <dbReference type="ARBA" id="ARBA00004845"/>
    </source>
</evidence>
<organism evidence="10 11">
    <name type="scientific">Chloroherpeton thalassium (strain ATCC 35110 / GB-78)</name>
    <dbReference type="NCBI Taxonomy" id="517418"/>
    <lineage>
        <taxon>Bacteria</taxon>
        <taxon>Pseudomonadati</taxon>
        <taxon>Chlorobiota</taxon>
        <taxon>Chlorobiia</taxon>
        <taxon>Chlorobiales</taxon>
        <taxon>Chloroherpetonaceae</taxon>
        <taxon>Chloroherpeton</taxon>
    </lineage>
</organism>
<name>B3QV89_CHLT3</name>
<keyword evidence="11" id="KW-1185">Reference proteome</keyword>
<proteinExistence type="inferred from homology"/>
<dbReference type="UniPathway" id="UPA00030"/>
<dbReference type="Proteomes" id="UP000001208">
    <property type="component" value="Chromosome"/>
</dbReference>
<reference evidence="10 11" key="1">
    <citation type="submission" date="2008-06" db="EMBL/GenBank/DDBJ databases">
        <title>Complete sequence of Chloroherpeton thalassium ATCC 35110.</title>
        <authorList>
            <consortium name="US DOE Joint Genome Institute"/>
            <person name="Lucas S."/>
            <person name="Copeland A."/>
            <person name="Lapidus A."/>
            <person name="Glavina del Rio T."/>
            <person name="Dalin E."/>
            <person name="Tice H."/>
            <person name="Bruce D."/>
            <person name="Goodwin L."/>
            <person name="Pitluck S."/>
            <person name="Schmutz J."/>
            <person name="Larimer F."/>
            <person name="Land M."/>
            <person name="Hauser L."/>
            <person name="Kyrpides N."/>
            <person name="Mikhailova N."/>
            <person name="Liu Z."/>
            <person name="Li T."/>
            <person name="Zhao F."/>
            <person name="Overmann J."/>
            <person name="Bryant D.A."/>
            <person name="Richardson P."/>
        </authorList>
    </citation>
    <scope>NUCLEOTIDE SEQUENCE [LARGE SCALE GENOMIC DNA]</scope>
    <source>
        <strain evidence="11">ATCC 35110 / GB-78</strain>
    </source>
</reference>
<comment type="subcellular location">
    <subcellularLocation>
        <location evidence="1">Cytoplasm</location>
    </subcellularLocation>
</comment>
<dbReference type="AlphaFoldDB" id="B3QV89"/>
<keyword evidence="6" id="KW-0963">Cytoplasm</keyword>
<comment type="pathway">
    <text evidence="2">Bacterial outer membrane biogenesis; lipopolysaccharide biosynthesis.</text>
</comment>
<evidence type="ECO:0000256" key="8">
    <source>
        <dbReference type="ARBA" id="ARBA00049112"/>
    </source>
</evidence>
<dbReference type="NCBIfam" id="NF003543">
    <property type="entry name" value="PRK05198.1"/>
    <property type="match status" value="1"/>
</dbReference>
<dbReference type="InterPro" id="IPR006269">
    <property type="entry name" value="KDO8P_synthase"/>
</dbReference>
<evidence type="ECO:0000259" key="9">
    <source>
        <dbReference type="Pfam" id="PF00793"/>
    </source>
</evidence>
<dbReference type="NCBIfam" id="TIGR01362">
    <property type="entry name" value="KDO8P_synth"/>
    <property type="match status" value="1"/>
</dbReference>
<comment type="pathway">
    <text evidence="3">Carbohydrate biosynthesis; 3-deoxy-D-manno-octulosonate biosynthesis; 3-deoxy-D-manno-octulosonate from D-ribulose 5-phosphate: step 2/3.</text>
</comment>
<dbReference type="EMBL" id="CP001100">
    <property type="protein sequence ID" value="ACF13043.1"/>
    <property type="molecule type" value="Genomic_DNA"/>
</dbReference>
<evidence type="ECO:0000256" key="4">
    <source>
        <dbReference type="ARBA" id="ARBA00010499"/>
    </source>
</evidence>
<gene>
    <name evidence="10" type="ordered locus">Ctha_0572</name>
</gene>
<dbReference type="UniPathway" id="UPA00357">
    <property type="reaction ID" value="UER00474"/>
</dbReference>
<accession>B3QV89</accession>
<dbReference type="eggNOG" id="COG2877">
    <property type="taxonomic scope" value="Bacteria"/>
</dbReference>
<feature type="domain" description="DAHP synthetase I/KDSA" evidence="9">
    <location>
        <begin position="10"/>
        <end position="272"/>
    </location>
</feature>
<evidence type="ECO:0000256" key="5">
    <source>
        <dbReference type="ARBA" id="ARBA00012693"/>
    </source>
</evidence>
<dbReference type="PANTHER" id="PTHR21057">
    <property type="entry name" value="PHOSPHO-2-DEHYDRO-3-DEOXYHEPTONATE ALDOLASE"/>
    <property type="match status" value="1"/>
</dbReference>
<keyword evidence="7" id="KW-0808">Transferase</keyword>
<evidence type="ECO:0000256" key="6">
    <source>
        <dbReference type="ARBA" id="ARBA00022490"/>
    </source>
</evidence>
<evidence type="ECO:0000256" key="7">
    <source>
        <dbReference type="ARBA" id="ARBA00022679"/>
    </source>
</evidence>
<dbReference type="KEGG" id="cts:Ctha_0572"/>
<comment type="catalytic activity">
    <reaction evidence="8">
        <text>D-arabinose 5-phosphate + phosphoenolpyruvate + H2O = 3-deoxy-alpha-D-manno-2-octulosonate-8-phosphate + phosphate</text>
        <dbReference type="Rhea" id="RHEA:14053"/>
        <dbReference type="ChEBI" id="CHEBI:15377"/>
        <dbReference type="ChEBI" id="CHEBI:43474"/>
        <dbReference type="ChEBI" id="CHEBI:57693"/>
        <dbReference type="ChEBI" id="CHEBI:58702"/>
        <dbReference type="ChEBI" id="CHEBI:85985"/>
        <dbReference type="EC" id="2.5.1.55"/>
    </reaction>
</comment>
<dbReference type="GO" id="GO:0008676">
    <property type="term" value="F:3-deoxy-8-phosphooctulonate synthase activity"/>
    <property type="evidence" value="ECO:0007669"/>
    <property type="project" value="UniProtKB-EC"/>
</dbReference>
<dbReference type="STRING" id="517418.Ctha_0572"/>
<protein>
    <recommendedName>
        <fullName evidence="5">3-deoxy-8-phosphooctulonate synthase</fullName>
        <ecNumber evidence="5">2.5.1.55</ecNumber>
    </recommendedName>
</protein>
<dbReference type="RefSeq" id="WP_012499127.1">
    <property type="nucleotide sequence ID" value="NC_011026.1"/>
</dbReference>
<dbReference type="SUPFAM" id="SSF51569">
    <property type="entry name" value="Aldolase"/>
    <property type="match status" value="1"/>
</dbReference>
<dbReference type="InterPro" id="IPR013785">
    <property type="entry name" value="Aldolase_TIM"/>
</dbReference>
<dbReference type="Gene3D" id="3.20.20.70">
    <property type="entry name" value="Aldolase class I"/>
    <property type="match status" value="1"/>
</dbReference>
<sequence>MRTAQFEIAGIPVGTKEKLLVFAGPCVVENREMLFSTAEGLKKAAETIGFDLIFKASYKKANRSSSGSFTGIGDEAALALLAEVRQTFDLPIVTDIHHPEEAALASKFVDVLQIPAFLCRQTELLEAAGKTGLAVNIKKGQFMAPGDMRLAAEKVAATGNTKILLTERGTSFGYHNLVVDFRGLPQMSALGYPVIFDATHSVQLPSAGQGISSGERQYIQPLARAAVAVGVTGLFFEVHPTPEKALSDSATQLPLSKAEPLLRELQEIFEITKKIQPLI</sequence>
<dbReference type="InterPro" id="IPR006218">
    <property type="entry name" value="DAHP1/KDSA"/>
</dbReference>
<evidence type="ECO:0000313" key="11">
    <source>
        <dbReference type="Proteomes" id="UP000001208"/>
    </source>
</evidence>
<dbReference type="GO" id="GO:0009103">
    <property type="term" value="P:lipopolysaccharide biosynthetic process"/>
    <property type="evidence" value="ECO:0007669"/>
    <property type="project" value="UniProtKB-UniPathway"/>
</dbReference>
<evidence type="ECO:0000256" key="1">
    <source>
        <dbReference type="ARBA" id="ARBA00004496"/>
    </source>
</evidence>